<gene>
    <name evidence="1" type="ORF">AgaP_AGAP010853</name>
</gene>
<organism evidence="1">
    <name type="scientific">Anopheles gambiae</name>
    <name type="common">African malaria mosquito</name>
    <dbReference type="NCBI Taxonomy" id="7165"/>
    <lineage>
        <taxon>Eukaryota</taxon>
        <taxon>Metazoa</taxon>
        <taxon>Ecdysozoa</taxon>
        <taxon>Arthropoda</taxon>
        <taxon>Hexapoda</taxon>
        <taxon>Insecta</taxon>
        <taxon>Pterygota</taxon>
        <taxon>Neoptera</taxon>
        <taxon>Endopterygota</taxon>
        <taxon>Diptera</taxon>
        <taxon>Nematocera</taxon>
        <taxon>Culicoidea</taxon>
        <taxon>Culicidae</taxon>
        <taxon>Anophelinae</taxon>
        <taxon>Anopheles</taxon>
    </lineage>
</organism>
<evidence type="ECO:0000313" key="1">
    <source>
        <dbReference type="EMBL" id="EDO64445.1"/>
    </source>
</evidence>
<name>A7US78_ANOGA</name>
<dbReference type="HOGENOM" id="CLU_3052196_0_0_1"/>
<proteinExistence type="predicted"/>
<reference evidence="1" key="1">
    <citation type="journal article" date="2002" name="Science">
        <title>The genome sequence of the malaria mosquito Anopheles gambiae.</title>
        <authorList>
            <person name="Holt R.A."/>
            <person name="Subramanian G.M."/>
            <person name="Halpern A."/>
            <person name="Sutton G.G."/>
            <person name="Charlab R."/>
            <person name="Nusskern D.R."/>
            <person name="Wincker P."/>
            <person name="Clark A.G."/>
            <person name="Ribeiro J.M."/>
            <person name="Wides R."/>
            <person name="Salzberg S.L."/>
            <person name="Loftus B."/>
            <person name="Yandell M."/>
            <person name="Majoros W.H."/>
            <person name="Rusch D.B."/>
            <person name="Lai Z."/>
            <person name="Kraft C.L."/>
            <person name="Abril J.F."/>
            <person name="Anthouard V."/>
            <person name="Arensburger P."/>
            <person name="Atkinson P.W."/>
            <person name="Baden H."/>
            <person name="de Berardinis V."/>
            <person name="Baldwin D."/>
            <person name="Benes V."/>
            <person name="Biedler J."/>
            <person name="Blass C."/>
            <person name="Bolanos R."/>
            <person name="Boscus D."/>
            <person name="Barnstead M."/>
            <person name="Cai S."/>
            <person name="Center A."/>
            <person name="Chaturverdi K."/>
            <person name="Christophides G.K."/>
            <person name="Chrystal M.A."/>
            <person name="Clamp M."/>
            <person name="Cravchik A."/>
            <person name="Curwen V."/>
            <person name="Dana A."/>
            <person name="Delcher A."/>
            <person name="Dew I."/>
            <person name="Evans C.A."/>
            <person name="Flanigan M."/>
            <person name="Grundschober-Freimoser A."/>
            <person name="Friedli L."/>
            <person name="Gu Z."/>
            <person name="Guan P."/>
            <person name="Guigo R."/>
            <person name="Hillenmeyer M.E."/>
            <person name="Hladun S.L."/>
            <person name="Hogan J.R."/>
            <person name="Hong Y.S."/>
            <person name="Hoover J."/>
            <person name="Jaillon O."/>
            <person name="Ke Z."/>
            <person name="Kodira C."/>
            <person name="Kokoza E."/>
            <person name="Koutsos A."/>
            <person name="Letunic I."/>
            <person name="Levitsky A."/>
            <person name="Liang Y."/>
            <person name="Lin J.J."/>
            <person name="Lobo N.F."/>
            <person name="Lopez J.R."/>
            <person name="Malek J.A."/>
            <person name="McIntosh T.C."/>
            <person name="Meister S."/>
            <person name="Miller J."/>
            <person name="Mobarry C."/>
            <person name="Mongin E."/>
            <person name="Murphy S.D."/>
            <person name="O'Brochta D.A."/>
            <person name="Pfannkoch C."/>
            <person name="Qi R."/>
            <person name="Regier M.A."/>
            <person name="Remington K."/>
            <person name="Shao H."/>
            <person name="Sharakhova M.V."/>
            <person name="Sitter C.D."/>
            <person name="Shetty J."/>
            <person name="Smith T.J."/>
            <person name="Strong R."/>
            <person name="Sun J."/>
            <person name="Thomasova D."/>
            <person name="Ton L.Q."/>
            <person name="Topalis P."/>
            <person name="Tu Z."/>
            <person name="Unger M.F."/>
            <person name="Walenz B."/>
            <person name="Wang A."/>
            <person name="Wang J."/>
            <person name="Wang M."/>
            <person name="Wang X."/>
            <person name="Woodford K.J."/>
            <person name="Wortman J.R."/>
            <person name="Wu M."/>
            <person name="Yao A."/>
            <person name="Zdobnov E.M."/>
            <person name="Zhang H."/>
            <person name="Zhao Q."/>
            <person name="Zhao S."/>
            <person name="Zhu S.C."/>
            <person name="Zhimulev I."/>
            <person name="Coluzzi M."/>
            <person name="della Torre A."/>
            <person name="Roth C.W."/>
            <person name="Louis C."/>
            <person name="Kalush F."/>
            <person name="Mural R.J."/>
            <person name="Myers E.W."/>
            <person name="Adams M.D."/>
            <person name="Smith H.O."/>
            <person name="Broder S."/>
            <person name="Gardner M.J."/>
            <person name="Fraser C.M."/>
            <person name="Birney E."/>
            <person name="Bork P."/>
            <person name="Brey P.T."/>
            <person name="Venter J.C."/>
            <person name="Weissenbach J."/>
            <person name="Kafatos F.C."/>
            <person name="Collins F.H."/>
            <person name="Hoffman S.L."/>
        </authorList>
    </citation>
    <scope>NUCLEOTIDE SEQUENCE [LARGE SCALE GENOMIC DNA]</scope>
    <source>
        <strain evidence="1">PEST</strain>
    </source>
</reference>
<dbReference type="PaxDb" id="7165-AGAP010853-PA"/>
<reference evidence="1" key="4">
    <citation type="journal article" date="2007" name="Genome Biol.">
        <title>Update of the Anopheles gambiae PEST genome assembly.</title>
        <authorList>
            <person name="Sharakhova M.V."/>
            <person name="Hammond M.P."/>
            <person name="Lobo N.F."/>
            <person name="Krzywinski J."/>
            <person name="Unger M.F."/>
            <person name="Hillenmeyer M.E."/>
            <person name="Bruggner R.V."/>
            <person name="Birney E."/>
            <person name="Collins F.H."/>
        </authorList>
    </citation>
    <scope>NUCLEOTIDE SEQUENCE</scope>
    <source>
        <strain evidence="1">PEST</strain>
    </source>
</reference>
<comment type="caution">
    <text evidence="1">The sequence shown here is derived from an EMBL/GenBank/DDBJ whole genome shotgun (WGS) entry which is preliminary data.</text>
</comment>
<reference evidence="1" key="3">
    <citation type="journal article" date="2004" name="Trends Parasitol.">
        <title>The Anopheles gambiae genome: an update.</title>
        <authorList>
            <person name="Mongin E."/>
            <person name="Louis C."/>
            <person name="Holt R.A."/>
            <person name="Birney E."/>
            <person name="Collins F.H."/>
        </authorList>
    </citation>
    <scope>NUCLEOTIDE SEQUENCE</scope>
    <source>
        <strain evidence="1">PEST</strain>
    </source>
</reference>
<sequence>MQLARRPSSRTSLVAAPCSRPCPRWPSSTWACDAVQFHHSERASERHTQGLDSN</sequence>
<reference evidence="1" key="2">
    <citation type="submission" date="2002-03" db="EMBL/GenBank/DDBJ databases">
        <authorList>
            <consortium name="The Anopheles Genome Sequencing Consortium"/>
        </authorList>
    </citation>
    <scope>NUCLEOTIDE SEQUENCE</scope>
    <source>
        <strain evidence="1">PEST</strain>
    </source>
</reference>
<accession>A7US78</accession>
<protein>
    <submittedName>
        <fullName evidence="1">AGAP010853-PA</fullName>
    </submittedName>
</protein>
<reference evidence="1" key="5">
    <citation type="submission" date="2011-05" db="EMBL/GenBank/DDBJ databases">
        <authorList>
            <consortium name="VectorBase"/>
        </authorList>
    </citation>
    <scope>NUCLEOTIDE SEQUENCE</scope>
    <source>
        <strain evidence="1">PEST</strain>
    </source>
</reference>
<dbReference type="AlphaFoldDB" id="A7US78"/>
<dbReference type="EMBL" id="AAAB01008823">
    <property type="protein sequence ID" value="EDO64445.1"/>
    <property type="molecule type" value="Genomic_DNA"/>
</dbReference>